<protein>
    <recommendedName>
        <fullName evidence="16">UDP-N-acetylenolpyruvoylglucosamine reductase</fullName>
        <ecNumber evidence="16">1.3.1.98</ecNumber>
    </recommendedName>
    <alternativeName>
        <fullName evidence="16">UDP-N-acetylmuramate dehydrogenase</fullName>
    </alternativeName>
</protein>
<comment type="function">
    <text evidence="2 16">Cell wall formation.</text>
</comment>
<dbReference type="InterPro" id="IPR016166">
    <property type="entry name" value="FAD-bd_PCMH"/>
</dbReference>
<dbReference type="Pfam" id="PF02873">
    <property type="entry name" value="MurB_C"/>
    <property type="match status" value="1"/>
</dbReference>
<dbReference type="InterPro" id="IPR011601">
    <property type="entry name" value="MurB_C"/>
</dbReference>
<keyword evidence="8 16" id="KW-0274">FAD</keyword>
<dbReference type="AlphaFoldDB" id="A0A0G0Q6P4"/>
<comment type="caution">
    <text evidence="16">Lacks conserved residue(s) required for the propagation of feature annotation.</text>
</comment>
<gene>
    <name evidence="16" type="primary">murB</name>
    <name evidence="18" type="ORF">UT23_C0013G0011</name>
</gene>
<dbReference type="Gene3D" id="3.90.78.10">
    <property type="entry name" value="UDP-N-acetylenolpyruvoylglucosamine reductase, C-terminal domain"/>
    <property type="match status" value="1"/>
</dbReference>
<evidence type="ECO:0000256" key="9">
    <source>
        <dbReference type="ARBA" id="ARBA00022857"/>
    </source>
</evidence>
<evidence type="ECO:0000256" key="14">
    <source>
        <dbReference type="ARBA" id="ARBA00023316"/>
    </source>
</evidence>
<comment type="subcellular location">
    <subcellularLocation>
        <location evidence="3 16">Cytoplasm</location>
    </subcellularLocation>
</comment>
<reference evidence="18 19" key="1">
    <citation type="journal article" date="2015" name="Nature">
        <title>rRNA introns, odd ribosomes, and small enigmatic genomes across a large radiation of phyla.</title>
        <authorList>
            <person name="Brown C.T."/>
            <person name="Hug L.A."/>
            <person name="Thomas B.C."/>
            <person name="Sharon I."/>
            <person name="Castelle C.J."/>
            <person name="Singh A."/>
            <person name="Wilkins M.J."/>
            <person name="Williams K.H."/>
            <person name="Banfield J.F."/>
        </authorList>
    </citation>
    <scope>NUCLEOTIDE SEQUENCE [LARGE SCALE GENOMIC DNA]</scope>
</reference>
<dbReference type="InterPro" id="IPR003170">
    <property type="entry name" value="MurB"/>
</dbReference>
<evidence type="ECO:0000256" key="8">
    <source>
        <dbReference type="ARBA" id="ARBA00022827"/>
    </source>
</evidence>
<dbReference type="InterPro" id="IPR006094">
    <property type="entry name" value="Oxid_FAD_bind_N"/>
</dbReference>
<evidence type="ECO:0000256" key="12">
    <source>
        <dbReference type="ARBA" id="ARBA00023002"/>
    </source>
</evidence>
<dbReference type="InterPro" id="IPR016167">
    <property type="entry name" value="FAD-bd_PCMH_sub1"/>
</dbReference>
<keyword evidence="13 16" id="KW-0131">Cell cycle</keyword>
<accession>A0A0G0Q6P4</accession>
<dbReference type="Proteomes" id="UP000034325">
    <property type="component" value="Unassembled WGS sequence"/>
</dbReference>
<dbReference type="GO" id="GO:0008360">
    <property type="term" value="P:regulation of cell shape"/>
    <property type="evidence" value="ECO:0007669"/>
    <property type="project" value="UniProtKB-KW"/>
</dbReference>
<dbReference type="PANTHER" id="PTHR21071:SF4">
    <property type="entry name" value="UDP-N-ACETYLENOLPYRUVOYLGLUCOSAMINE REDUCTASE"/>
    <property type="match status" value="1"/>
</dbReference>
<comment type="catalytic activity">
    <reaction evidence="15 16">
        <text>UDP-N-acetyl-alpha-D-muramate + NADP(+) = UDP-N-acetyl-3-O-(1-carboxyvinyl)-alpha-D-glucosamine + NADPH + H(+)</text>
        <dbReference type="Rhea" id="RHEA:12248"/>
        <dbReference type="ChEBI" id="CHEBI:15378"/>
        <dbReference type="ChEBI" id="CHEBI:57783"/>
        <dbReference type="ChEBI" id="CHEBI:58349"/>
        <dbReference type="ChEBI" id="CHEBI:68483"/>
        <dbReference type="ChEBI" id="CHEBI:70757"/>
        <dbReference type="EC" id="1.3.1.98"/>
    </reaction>
</comment>
<keyword evidence="12 16" id="KW-0560">Oxidoreductase</keyword>
<dbReference type="Gene3D" id="3.30.465.10">
    <property type="match status" value="1"/>
</dbReference>
<dbReference type="EC" id="1.3.1.98" evidence="16"/>
<evidence type="ECO:0000313" key="19">
    <source>
        <dbReference type="Proteomes" id="UP000034325"/>
    </source>
</evidence>
<dbReference type="GO" id="GO:0071555">
    <property type="term" value="P:cell wall organization"/>
    <property type="evidence" value="ECO:0007669"/>
    <property type="project" value="UniProtKB-KW"/>
</dbReference>
<dbReference type="HAMAP" id="MF_00037">
    <property type="entry name" value="MurB"/>
    <property type="match status" value="1"/>
</dbReference>
<comment type="caution">
    <text evidence="18">The sequence shown here is derived from an EMBL/GenBank/DDBJ whole genome shotgun (WGS) entry which is preliminary data.</text>
</comment>
<sequence length="386" mass="43680">MGDINKLRDILGKKARLGEPLSGHTFLKIGGTSDIFYEAETTDDFKKAVVEARKLEIPITILGDGSNVLISDNGIKGLVLIDRSDKIEILDEDKEGINLKKIKKPIYRWESDKKQGTFKYEFKDLDYDESEKSRVRVQMDSGVNLPKAIDFLLDKGITGLQWYAGIPGTIGGAIFNNIHGGTHFMSEVLDSVTVLDLQGGSNTLRIEDLGVDYDKSRFQDTGEIILDATFLLFKGDVDKAKYVRFEWAKRKSLQPRNAPGCAFHNLTQEQKEKLGIPTTSAGFVIEHLLKMTGFKIGDAAISKDHHNFIVNEGKATAKNYLEVMKTIYNKAKKELGIELVPEIFLLGFSEDEIKEFRHPRQLELRKKRLYEIRTIYKDSKKLFSPK</sequence>
<evidence type="ECO:0000256" key="2">
    <source>
        <dbReference type="ARBA" id="ARBA00003921"/>
    </source>
</evidence>
<evidence type="ECO:0000256" key="16">
    <source>
        <dbReference type="HAMAP-Rule" id="MF_00037"/>
    </source>
</evidence>
<evidence type="ECO:0000313" key="18">
    <source>
        <dbReference type="EMBL" id="KKQ97336.1"/>
    </source>
</evidence>
<proteinExistence type="inferred from homology"/>
<keyword evidence="11 16" id="KW-0573">Peptidoglycan synthesis</keyword>
<keyword evidence="7 16" id="KW-0285">Flavoprotein</keyword>
<dbReference type="PROSITE" id="PS51387">
    <property type="entry name" value="FAD_PCMH"/>
    <property type="match status" value="1"/>
</dbReference>
<dbReference type="GO" id="GO:0051301">
    <property type="term" value="P:cell division"/>
    <property type="evidence" value="ECO:0007669"/>
    <property type="project" value="UniProtKB-KW"/>
</dbReference>
<dbReference type="PANTHER" id="PTHR21071">
    <property type="entry name" value="UDP-N-ACETYLENOLPYRUVOYLGLUCOSAMINE REDUCTASE"/>
    <property type="match status" value="1"/>
</dbReference>
<keyword evidence="6 16" id="KW-0132">Cell division</keyword>
<evidence type="ECO:0000259" key="17">
    <source>
        <dbReference type="PROSITE" id="PS51387"/>
    </source>
</evidence>
<dbReference type="SUPFAM" id="SSF56176">
    <property type="entry name" value="FAD-binding/transporter-associated domain-like"/>
    <property type="match status" value="2"/>
</dbReference>
<name>A0A0G0Q6P4_9BACT</name>
<dbReference type="InterPro" id="IPR036635">
    <property type="entry name" value="MurB_C_sf"/>
</dbReference>
<evidence type="ECO:0000256" key="13">
    <source>
        <dbReference type="ARBA" id="ARBA00023306"/>
    </source>
</evidence>
<feature type="active site" evidence="16">
    <location>
        <position position="342"/>
    </location>
</feature>
<evidence type="ECO:0000256" key="4">
    <source>
        <dbReference type="ARBA" id="ARBA00004752"/>
    </source>
</evidence>
<feature type="domain" description="FAD-binding PCMH-type" evidence="17">
    <location>
        <begin position="29"/>
        <end position="235"/>
    </location>
</feature>
<dbReference type="Gene3D" id="3.30.43.10">
    <property type="entry name" value="Uridine Diphospho-n-acetylenolpyruvylglucosamine Reductase, domain 2"/>
    <property type="match status" value="1"/>
</dbReference>
<comment type="pathway">
    <text evidence="4 16">Cell wall biogenesis; peptidoglycan biosynthesis.</text>
</comment>
<dbReference type="Pfam" id="PF01565">
    <property type="entry name" value="FAD_binding_4"/>
    <property type="match status" value="1"/>
</dbReference>
<evidence type="ECO:0000256" key="3">
    <source>
        <dbReference type="ARBA" id="ARBA00004496"/>
    </source>
</evidence>
<dbReference type="SUPFAM" id="SSF56194">
    <property type="entry name" value="Uridine diphospho-N-Acetylenolpyruvylglucosamine reductase, MurB, C-terminal domain"/>
    <property type="match status" value="1"/>
</dbReference>
<keyword evidence="9 16" id="KW-0521">NADP</keyword>
<comment type="similarity">
    <text evidence="16">Belongs to the MurB family.</text>
</comment>
<evidence type="ECO:0000256" key="11">
    <source>
        <dbReference type="ARBA" id="ARBA00022984"/>
    </source>
</evidence>
<evidence type="ECO:0000256" key="15">
    <source>
        <dbReference type="ARBA" id="ARBA00048914"/>
    </source>
</evidence>
<evidence type="ECO:0000256" key="1">
    <source>
        <dbReference type="ARBA" id="ARBA00001974"/>
    </source>
</evidence>
<dbReference type="GO" id="GO:0005829">
    <property type="term" value="C:cytosol"/>
    <property type="evidence" value="ECO:0007669"/>
    <property type="project" value="TreeGrafter"/>
</dbReference>
<organism evidence="18 19">
    <name type="scientific">Candidatus Woesebacteria bacterium GW2011_GWA1_39_12</name>
    <dbReference type="NCBI Taxonomy" id="1618549"/>
    <lineage>
        <taxon>Bacteria</taxon>
        <taxon>Candidatus Woeseibacteriota</taxon>
    </lineage>
</organism>
<evidence type="ECO:0000256" key="5">
    <source>
        <dbReference type="ARBA" id="ARBA00022490"/>
    </source>
</evidence>
<dbReference type="GO" id="GO:0071949">
    <property type="term" value="F:FAD binding"/>
    <property type="evidence" value="ECO:0007669"/>
    <property type="project" value="InterPro"/>
</dbReference>
<dbReference type="UniPathway" id="UPA00219"/>
<dbReference type="GO" id="GO:0008762">
    <property type="term" value="F:UDP-N-acetylmuramate dehydrogenase activity"/>
    <property type="evidence" value="ECO:0007669"/>
    <property type="project" value="UniProtKB-UniRule"/>
</dbReference>
<evidence type="ECO:0000256" key="10">
    <source>
        <dbReference type="ARBA" id="ARBA00022960"/>
    </source>
</evidence>
<dbReference type="EMBL" id="LBWA01000013">
    <property type="protein sequence ID" value="KKQ97336.1"/>
    <property type="molecule type" value="Genomic_DNA"/>
</dbReference>
<keyword evidence="10 16" id="KW-0133">Cell shape</keyword>
<keyword evidence="14 16" id="KW-0961">Cell wall biogenesis/degradation</keyword>
<evidence type="ECO:0000256" key="7">
    <source>
        <dbReference type="ARBA" id="ARBA00022630"/>
    </source>
</evidence>
<comment type="cofactor">
    <cofactor evidence="1 16">
        <name>FAD</name>
        <dbReference type="ChEBI" id="CHEBI:57692"/>
    </cofactor>
</comment>
<dbReference type="GO" id="GO:0009252">
    <property type="term" value="P:peptidoglycan biosynthetic process"/>
    <property type="evidence" value="ECO:0007669"/>
    <property type="project" value="UniProtKB-UniRule"/>
</dbReference>
<dbReference type="InterPro" id="IPR016169">
    <property type="entry name" value="FAD-bd_PCMH_sub2"/>
</dbReference>
<keyword evidence="5 16" id="KW-0963">Cytoplasm</keyword>
<evidence type="ECO:0000256" key="6">
    <source>
        <dbReference type="ARBA" id="ARBA00022618"/>
    </source>
</evidence>
<dbReference type="InterPro" id="IPR036318">
    <property type="entry name" value="FAD-bd_PCMH-like_sf"/>
</dbReference>